<comment type="caution">
    <text evidence="4">The sequence shown here is derived from an EMBL/GenBank/DDBJ whole genome shotgun (WGS) entry which is preliminary data.</text>
</comment>
<evidence type="ECO:0000313" key="4">
    <source>
        <dbReference type="EMBL" id="PAA55002.1"/>
    </source>
</evidence>
<dbReference type="GO" id="GO:1990247">
    <property type="term" value="F:N6-methyladenosine-containing RNA reader activity"/>
    <property type="evidence" value="ECO:0007669"/>
    <property type="project" value="TreeGrafter"/>
</dbReference>
<feature type="region of interest" description="Disordered" evidence="1">
    <location>
        <begin position="1"/>
        <end position="41"/>
    </location>
</feature>
<dbReference type="Pfam" id="PF04146">
    <property type="entry name" value="YTH"/>
    <property type="match status" value="1"/>
</dbReference>
<name>A0A267E2W8_9PLAT</name>
<dbReference type="GO" id="GO:0000381">
    <property type="term" value="P:regulation of alternative mRNA splicing, via spliceosome"/>
    <property type="evidence" value="ECO:0007669"/>
    <property type="project" value="TreeGrafter"/>
</dbReference>
<dbReference type="STRING" id="282301.A0A267E2W8"/>
<dbReference type="OrthoDB" id="5842105at2759"/>
<dbReference type="Gene3D" id="3.10.590.10">
    <property type="entry name" value="ph1033 like domains"/>
    <property type="match status" value="1"/>
</dbReference>
<feature type="compositionally biased region" description="Low complexity" evidence="1">
    <location>
        <begin position="500"/>
        <end position="528"/>
    </location>
</feature>
<feature type="compositionally biased region" description="Basic residues" evidence="1">
    <location>
        <begin position="540"/>
        <end position="555"/>
    </location>
</feature>
<organism evidence="4 5">
    <name type="scientific">Macrostomum lignano</name>
    <dbReference type="NCBI Taxonomy" id="282301"/>
    <lineage>
        <taxon>Eukaryota</taxon>
        <taxon>Metazoa</taxon>
        <taxon>Spiralia</taxon>
        <taxon>Lophotrochozoa</taxon>
        <taxon>Platyhelminthes</taxon>
        <taxon>Rhabditophora</taxon>
        <taxon>Macrostomorpha</taxon>
        <taxon>Macrostomida</taxon>
        <taxon>Macrostomidae</taxon>
        <taxon>Macrostomum</taxon>
    </lineage>
</organism>
<evidence type="ECO:0000259" key="2">
    <source>
        <dbReference type="PROSITE" id="PS50882"/>
    </source>
</evidence>
<dbReference type="PROSITE" id="PS50882">
    <property type="entry name" value="YTH"/>
    <property type="match status" value="1"/>
</dbReference>
<reference evidence="4 5" key="1">
    <citation type="submission" date="2017-06" db="EMBL/GenBank/DDBJ databases">
        <title>A platform for efficient transgenesis in Macrostomum lignano, a flatworm model organism for stem cell research.</title>
        <authorList>
            <person name="Berezikov E."/>
        </authorList>
    </citation>
    <scope>NUCLEOTIDE SEQUENCE [LARGE SCALE GENOMIC DNA]</scope>
    <source>
        <strain evidence="4">DV1</strain>
        <tissue evidence="4">Whole organism</tissue>
    </source>
</reference>
<dbReference type="GO" id="GO:0005654">
    <property type="term" value="C:nucleoplasm"/>
    <property type="evidence" value="ECO:0007669"/>
    <property type="project" value="TreeGrafter"/>
</dbReference>
<evidence type="ECO:0000313" key="5">
    <source>
        <dbReference type="Proteomes" id="UP000215902"/>
    </source>
</evidence>
<dbReference type="InterPro" id="IPR007275">
    <property type="entry name" value="YTH_domain"/>
</dbReference>
<proteinExistence type="predicted"/>
<dbReference type="CDD" id="cd21134">
    <property type="entry name" value="YTH"/>
    <property type="match status" value="1"/>
</dbReference>
<feature type="region of interest" description="Disordered" evidence="1">
    <location>
        <begin position="247"/>
        <end position="389"/>
    </location>
</feature>
<dbReference type="PANTHER" id="PTHR12357:SF3">
    <property type="entry name" value="YTH DOMAIN-CONTAINING PROTEIN 1"/>
    <property type="match status" value="1"/>
</dbReference>
<dbReference type="InterPro" id="IPR045168">
    <property type="entry name" value="YTH_prot"/>
</dbReference>
<dbReference type="GO" id="GO:0003729">
    <property type="term" value="F:mRNA binding"/>
    <property type="evidence" value="ECO:0007669"/>
    <property type="project" value="TreeGrafter"/>
</dbReference>
<accession>A0A267E2W8</accession>
<feature type="region of interest" description="Disordered" evidence="1">
    <location>
        <begin position="500"/>
        <end position="555"/>
    </location>
</feature>
<feature type="compositionally biased region" description="Low complexity" evidence="1">
    <location>
        <begin position="280"/>
        <end position="292"/>
    </location>
</feature>
<feature type="compositionally biased region" description="Basic residues" evidence="1">
    <location>
        <begin position="357"/>
        <end position="375"/>
    </location>
</feature>
<evidence type="ECO:0000313" key="3">
    <source>
        <dbReference type="EMBL" id="PAA53752.1"/>
    </source>
</evidence>
<dbReference type="GO" id="GO:0000398">
    <property type="term" value="P:mRNA splicing, via spliceosome"/>
    <property type="evidence" value="ECO:0007669"/>
    <property type="project" value="TreeGrafter"/>
</dbReference>
<sequence>MSATEVEQQQQQEQPADESTAAEQFSKPAISPIRMQSADVNNENVAAETVAAASEQQQQPVFVGDSAAAAGSPPPEQPEQLDHLFRDARYFMIKSSNYENVSLAKAKGVWATPPPNEHRLNGAYHESRSVYLIFSVKESGRFQGYARLAGPSEKSSNRVNWVLPPGLSHRALSGTFRIDWLSRRELRFNKTGHLLNAWNEFKPVKIGRDGQEIEPGVGQALCRLFHLDPDCDLDRLVDRTKSRRRVNLPHHHQHHQQQQQHHQHYPPPMMAPHGQPLMPPNQQQLPYLQQPASLPPPPLPPSQSMDRPPRASSPPSTDRRRSPPGERRRHQQRHRSHRDSGSSSSRRRRRSSEGGGRRSRSRSRRSRSRPRRSRSPPKGGNGDIQGVGKETFINGSYQDYLRQFGSAVSNPADQASQQQPPSQQQMQYAAYGYQQYPAAANPYAAMMYGQAQYMMPGQQQPMYAYQQQQQFQVQQQVQQPQLSAEDYEKRVNEFLQRTTGAAPGAAAASAATATAAALSSSGGDSPSSSDDDGGRSSSSRSRRRRRRRSRSSSRR</sequence>
<dbReference type="PANTHER" id="PTHR12357">
    <property type="entry name" value="YTH YT521-B HOMOLOGY DOMAIN-CONTAINING"/>
    <property type="match status" value="1"/>
</dbReference>
<dbReference type="EMBL" id="NIVC01002824">
    <property type="protein sequence ID" value="PAA55002.1"/>
    <property type="molecule type" value="Genomic_DNA"/>
</dbReference>
<dbReference type="AlphaFoldDB" id="A0A267E2W8"/>
<feature type="compositionally biased region" description="Basic and acidic residues" evidence="1">
    <location>
        <begin position="317"/>
        <end position="326"/>
    </location>
</feature>
<feature type="compositionally biased region" description="Basic residues" evidence="1">
    <location>
        <begin position="327"/>
        <end position="337"/>
    </location>
</feature>
<feature type="domain" description="YTH" evidence="2">
    <location>
        <begin position="88"/>
        <end position="225"/>
    </location>
</feature>
<gene>
    <name evidence="4" type="ORF">BOX15_Mlig023363g2</name>
    <name evidence="3" type="ORF">BOX15_Mlig023363g3</name>
</gene>
<keyword evidence="5" id="KW-1185">Reference proteome</keyword>
<protein>
    <recommendedName>
        <fullName evidence="2">YTH domain-containing protein</fullName>
    </recommendedName>
</protein>
<dbReference type="EMBL" id="NIVC01003030">
    <property type="protein sequence ID" value="PAA53752.1"/>
    <property type="molecule type" value="Genomic_DNA"/>
</dbReference>
<evidence type="ECO:0000256" key="1">
    <source>
        <dbReference type="SAM" id="MobiDB-lite"/>
    </source>
</evidence>
<dbReference type="Proteomes" id="UP000215902">
    <property type="component" value="Unassembled WGS sequence"/>
</dbReference>